<dbReference type="AlphaFoldDB" id="A0A084GE41"/>
<comment type="pathway">
    <text evidence="4">Amino-acid degradation; L-phenylalanine degradation; acetoacetate and fumarate from L-phenylalanine: step 6/6.</text>
</comment>
<comment type="cofactor">
    <cofactor evidence="4">
        <name>Mg(2+)</name>
        <dbReference type="ChEBI" id="CHEBI:18420"/>
    </cofactor>
    <cofactor evidence="4">
        <name>Ca(2+)</name>
        <dbReference type="ChEBI" id="CHEBI:29108"/>
    </cofactor>
</comment>
<feature type="binding site" evidence="2">
    <location>
        <position position="163"/>
    </location>
    <ligand>
        <name>substrate</name>
    </ligand>
</feature>
<feature type="binding site" evidence="3">
    <location>
        <position position="6"/>
    </location>
    <ligand>
        <name>Ca(2+)</name>
        <dbReference type="ChEBI" id="CHEBI:29108"/>
    </ligand>
</feature>
<keyword evidence="3 4" id="KW-0479">Metal-binding</keyword>
<evidence type="ECO:0000259" key="5">
    <source>
        <dbReference type="Pfam" id="PF01557"/>
    </source>
</evidence>
<protein>
    <recommendedName>
        <fullName evidence="4">Fumarylacetoacetase</fullName>
        <ecNumber evidence="4">3.7.1.2</ecNumber>
    </recommendedName>
    <alternativeName>
        <fullName evidence="4">Fumarylacetoacetate hydrolase</fullName>
    </alternativeName>
</protein>
<keyword evidence="3 4" id="KW-0106">Calcium</keyword>
<dbReference type="GO" id="GO:0004334">
    <property type="term" value="F:fumarylacetoacetase activity"/>
    <property type="evidence" value="ECO:0007669"/>
    <property type="project" value="UniProtKB-UniRule"/>
</dbReference>
<keyword evidence="7" id="KW-1185">Reference proteome</keyword>
<name>A0A084GE41_PSEDA</name>
<organism evidence="6 7">
    <name type="scientific">Pseudallescheria apiosperma</name>
    <name type="common">Scedosporium apiospermum</name>
    <dbReference type="NCBI Taxonomy" id="563466"/>
    <lineage>
        <taxon>Eukaryota</taxon>
        <taxon>Fungi</taxon>
        <taxon>Dikarya</taxon>
        <taxon>Ascomycota</taxon>
        <taxon>Pezizomycotina</taxon>
        <taxon>Sordariomycetes</taxon>
        <taxon>Hypocreomycetidae</taxon>
        <taxon>Microascales</taxon>
        <taxon>Microascaceae</taxon>
        <taxon>Scedosporium</taxon>
    </lineage>
</organism>
<dbReference type="HOGENOM" id="CLU_026207_1_2_1"/>
<comment type="similarity">
    <text evidence="1 4">Belongs to the FAH family.</text>
</comment>
<dbReference type="GO" id="GO:0046872">
    <property type="term" value="F:metal ion binding"/>
    <property type="evidence" value="ECO:0007669"/>
    <property type="project" value="UniProtKB-UniRule"/>
</dbReference>
<proteinExistence type="inferred from homology"/>
<comment type="caution">
    <text evidence="6">The sequence shown here is derived from an EMBL/GenBank/DDBJ whole genome shotgun (WGS) entry which is preliminary data.</text>
</comment>
<feature type="binding site" evidence="2">
    <location>
        <position position="45"/>
    </location>
    <ligand>
        <name>substrate</name>
    </ligand>
</feature>
<dbReference type="InterPro" id="IPR011234">
    <property type="entry name" value="Fumarylacetoacetase-like_C"/>
</dbReference>
<feature type="binding site" evidence="3">
    <location>
        <position position="4"/>
    </location>
    <ligand>
        <name>Ca(2+)</name>
        <dbReference type="ChEBI" id="CHEBI:29108"/>
    </ligand>
</feature>
<evidence type="ECO:0000313" key="7">
    <source>
        <dbReference type="Proteomes" id="UP000028545"/>
    </source>
</evidence>
<keyword evidence="4" id="KW-0378">Hydrolase</keyword>
<evidence type="ECO:0000256" key="3">
    <source>
        <dbReference type="PIRSR" id="PIRSR605959-3"/>
    </source>
</evidence>
<comment type="catalytic activity">
    <reaction evidence="4">
        <text>4-fumarylacetoacetate + H2O = acetoacetate + fumarate + H(+)</text>
        <dbReference type="Rhea" id="RHEA:10244"/>
        <dbReference type="ChEBI" id="CHEBI:13705"/>
        <dbReference type="ChEBI" id="CHEBI:15377"/>
        <dbReference type="ChEBI" id="CHEBI:15378"/>
        <dbReference type="ChEBI" id="CHEBI:18034"/>
        <dbReference type="ChEBI" id="CHEBI:29806"/>
        <dbReference type="EC" id="3.7.1.2"/>
    </reaction>
</comment>
<dbReference type="InterPro" id="IPR005959">
    <property type="entry name" value="Fumarylacetoacetase"/>
</dbReference>
<dbReference type="InterPro" id="IPR036663">
    <property type="entry name" value="Fumarylacetoacetase_C_sf"/>
</dbReference>
<dbReference type="SUPFAM" id="SSF56529">
    <property type="entry name" value="FAH"/>
    <property type="match status" value="1"/>
</dbReference>
<feature type="domain" description="Fumarylacetoacetase-like C-terminal" evidence="5">
    <location>
        <begin position="1"/>
        <end position="226"/>
    </location>
</feature>
<dbReference type="VEuPathDB" id="FungiDB:SAPIO_CDS1949"/>
<dbReference type="GO" id="GO:1902000">
    <property type="term" value="P:homogentisate catabolic process"/>
    <property type="evidence" value="ECO:0007669"/>
    <property type="project" value="TreeGrafter"/>
</dbReference>
<dbReference type="OrthoDB" id="9971669at2759"/>
<reference evidence="6 7" key="1">
    <citation type="journal article" date="2014" name="Genome Announc.">
        <title>Draft genome sequence of the pathogenic fungus Scedosporium apiospermum.</title>
        <authorList>
            <person name="Vandeputte P."/>
            <person name="Ghamrawi S."/>
            <person name="Rechenmann M."/>
            <person name="Iltis A."/>
            <person name="Giraud S."/>
            <person name="Fleury M."/>
            <person name="Thornton C."/>
            <person name="Delhaes L."/>
            <person name="Meyer W."/>
            <person name="Papon N."/>
            <person name="Bouchara J.P."/>
        </authorList>
    </citation>
    <scope>NUCLEOTIDE SEQUENCE [LARGE SCALE GENOMIC DNA]</scope>
    <source>
        <strain evidence="6 7">IHEM 14462</strain>
    </source>
</reference>
<evidence type="ECO:0000256" key="4">
    <source>
        <dbReference type="RuleBase" id="RU366008"/>
    </source>
</evidence>
<dbReference type="Gene3D" id="3.90.850.10">
    <property type="entry name" value="Fumarylacetoacetase-like, C-terminal domain"/>
    <property type="match status" value="1"/>
</dbReference>
<gene>
    <name evidence="6" type="ORF">SAPIO_CDS1949</name>
</gene>
<dbReference type="KEGG" id="sapo:SAPIO_CDS1949"/>
<feature type="binding site" evidence="3">
    <location>
        <position position="62"/>
    </location>
    <ligand>
        <name>Mg(2+)</name>
        <dbReference type="ChEBI" id="CHEBI:18420"/>
    </ligand>
</feature>
<dbReference type="EC" id="3.7.1.2" evidence="4"/>
<keyword evidence="4" id="KW-0585">Phenylalanine catabolism</keyword>
<dbReference type="UniPathway" id="UPA00139">
    <property type="reaction ID" value="UER00341"/>
</dbReference>
<feature type="binding site" evidence="3">
    <location>
        <position position="38"/>
    </location>
    <ligand>
        <name>Ca(2+)</name>
        <dbReference type="ChEBI" id="CHEBI:29108"/>
    </ligand>
</feature>
<dbReference type="RefSeq" id="XP_016645402.1">
    <property type="nucleotide sequence ID" value="XM_016785105.1"/>
</dbReference>
<dbReference type="PANTHER" id="PTHR43069">
    <property type="entry name" value="FUMARYLACETOACETASE"/>
    <property type="match status" value="1"/>
</dbReference>
<keyword evidence="3 4" id="KW-0460">Magnesium</keyword>
<keyword evidence="4" id="KW-0828">Tyrosine catabolism</keyword>
<dbReference type="GO" id="GO:0006572">
    <property type="term" value="P:L-tyrosine catabolic process"/>
    <property type="evidence" value="ECO:0007669"/>
    <property type="project" value="UniProtKB-UniRule"/>
</dbReference>
<dbReference type="GeneID" id="27721021"/>
<dbReference type="Pfam" id="PF01557">
    <property type="entry name" value="FAA_hydrolase"/>
    <property type="match status" value="1"/>
</dbReference>
<dbReference type="GO" id="GO:0006559">
    <property type="term" value="P:L-phenylalanine catabolic process"/>
    <property type="evidence" value="ECO:0007669"/>
    <property type="project" value="UniProtKB-UniRule"/>
</dbReference>
<evidence type="ECO:0000256" key="2">
    <source>
        <dbReference type="PIRSR" id="PIRSR605959-2"/>
    </source>
</evidence>
<sequence length="233" mass="25132">MDYEAELGFFVSQSLPMGKTIAADEAKDYIFGFVVLNDWSARDVQFTEMIPLGPFNGKGFATSISPWVTTLDALEGARCAPSGLDLRGGGSTLAPHLRHGDENPTWNLEFEVSVFRPRYNATQALLSTRSNLRDIRWSPGQMLAHLASSGCGLRTGDLVGTGTVSSPNDSPSSRTLGCLFELSEAGRHPAATRGEETLTFLEDGDEVVISVWAPDRELGLGTLRGQLLGVPEE</sequence>
<feature type="binding site" evidence="3">
    <location>
        <position position="58"/>
    </location>
    <ligand>
        <name>Mg(2+)</name>
        <dbReference type="ChEBI" id="CHEBI:18420"/>
    </ligand>
</feature>
<dbReference type="EMBL" id="JOWA01000077">
    <property type="protein sequence ID" value="KEZ45603.1"/>
    <property type="molecule type" value="Genomic_DNA"/>
</dbReference>
<feature type="binding site" evidence="3">
    <location>
        <position position="38"/>
    </location>
    <ligand>
        <name>Mg(2+)</name>
        <dbReference type="ChEBI" id="CHEBI:18420"/>
    </ligand>
</feature>
<dbReference type="OMA" id="GNHRREN"/>
<evidence type="ECO:0000313" key="6">
    <source>
        <dbReference type="EMBL" id="KEZ45603.1"/>
    </source>
</evidence>
<accession>A0A084GE41</accession>
<dbReference type="PANTHER" id="PTHR43069:SF2">
    <property type="entry name" value="FUMARYLACETOACETASE"/>
    <property type="match status" value="1"/>
</dbReference>
<evidence type="ECO:0000256" key="1">
    <source>
        <dbReference type="ARBA" id="ARBA00010211"/>
    </source>
</evidence>
<dbReference type="Proteomes" id="UP000028545">
    <property type="component" value="Unassembled WGS sequence"/>
</dbReference>